<keyword evidence="1" id="KW-0812">Transmembrane</keyword>
<dbReference type="RefSeq" id="WP_317703711.1">
    <property type="nucleotide sequence ID" value="NZ_CP136921.1"/>
</dbReference>
<keyword evidence="3" id="KW-0012">Acyltransferase</keyword>
<keyword evidence="1" id="KW-1133">Transmembrane helix</keyword>
<evidence type="ECO:0000256" key="1">
    <source>
        <dbReference type="SAM" id="Phobius"/>
    </source>
</evidence>
<feature type="transmembrane region" description="Helical" evidence="1">
    <location>
        <begin position="112"/>
        <end position="131"/>
    </location>
</feature>
<name>A0ABZ0J804_9BURK</name>
<keyword evidence="1" id="KW-0472">Membrane</keyword>
<evidence type="ECO:0000313" key="4">
    <source>
        <dbReference type="Proteomes" id="UP001303211"/>
    </source>
</evidence>
<keyword evidence="3" id="KW-0808">Transferase</keyword>
<proteinExistence type="predicted"/>
<dbReference type="EMBL" id="CP136921">
    <property type="protein sequence ID" value="WOO34390.1"/>
    <property type="molecule type" value="Genomic_DNA"/>
</dbReference>
<protein>
    <submittedName>
        <fullName evidence="3">Heparan-alpha-glucosaminide N-acetyltransferase</fullName>
        <ecNumber evidence="3">2.3.1.78</ecNumber>
    </submittedName>
</protein>
<feature type="transmembrane region" description="Helical" evidence="1">
    <location>
        <begin position="34"/>
        <end position="52"/>
    </location>
</feature>
<dbReference type="GO" id="GO:0015019">
    <property type="term" value="F:heparan-alpha-glucosaminide N-acetyltransferase activity"/>
    <property type="evidence" value="ECO:0007669"/>
    <property type="project" value="UniProtKB-EC"/>
</dbReference>
<dbReference type="Pfam" id="PF07786">
    <property type="entry name" value="HGSNAT_cat"/>
    <property type="match status" value="1"/>
</dbReference>
<reference evidence="3 4" key="1">
    <citation type="submission" date="2023-03" db="EMBL/GenBank/DDBJ databases">
        <title>Diaphorobacter basophil sp. nov., isolated from a sewage-treatment plant.</title>
        <authorList>
            <person name="Yang K."/>
        </authorList>
    </citation>
    <scope>NUCLEOTIDE SEQUENCE [LARGE SCALE GENOMIC DNA]</scope>
    <source>
        <strain evidence="3 4">Y-1</strain>
    </source>
</reference>
<evidence type="ECO:0000259" key="2">
    <source>
        <dbReference type="Pfam" id="PF07786"/>
    </source>
</evidence>
<feature type="transmembrane region" description="Helical" evidence="1">
    <location>
        <begin position="64"/>
        <end position="81"/>
    </location>
</feature>
<gene>
    <name evidence="3" type="ORF">P4826_04930</name>
</gene>
<dbReference type="EC" id="2.3.1.78" evidence="3"/>
<feature type="transmembrane region" description="Helical" evidence="1">
    <location>
        <begin position="87"/>
        <end position="105"/>
    </location>
</feature>
<feature type="domain" description="Heparan-alpha-glucosaminide N-acetyltransferase catalytic" evidence="2">
    <location>
        <begin position="1"/>
        <end position="217"/>
    </location>
</feature>
<evidence type="ECO:0000313" key="3">
    <source>
        <dbReference type="EMBL" id="WOO34390.1"/>
    </source>
</evidence>
<organism evidence="3 4">
    <name type="scientific">Diaphorobacter limosus</name>
    <dbReference type="NCBI Taxonomy" id="3036128"/>
    <lineage>
        <taxon>Bacteria</taxon>
        <taxon>Pseudomonadati</taxon>
        <taxon>Pseudomonadota</taxon>
        <taxon>Betaproteobacteria</taxon>
        <taxon>Burkholderiales</taxon>
        <taxon>Comamonadaceae</taxon>
        <taxon>Diaphorobacter</taxon>
    </lineage>
</organism>
<feature type="transmembrane region" description="Helical" evidence="1">
    <location>
        <begin position="165"/>
        <end position="183"/>
    </location>
</feature>
<keyword evidence="4" id="KW-1185">Reference proteome</keyword>
<sequence length="232" mass="26735">MVWMTVFHFCFDLSHFGYWQQDFLGDPFWTVQRTLIVSLFLLCAGMGQAVAWHRRLAWPRFWRRWGQIAACALLVTVGSYLMFPRSFIYFGVLHGMAVMLLFARLTAGWGRWLWPMGLLAVALPWLAGWALEGPLAGLAETFNGRALNWLGWVTHKPFTEDYVPLFPWLGVMWWGMAGGQWLLARRPHWLAWAMPGTGVALAVLGRYSLSYYMLHQPVMMGALMLVGWFMQP</sequence>
<dbReference type="Proteomes" id="UP001303211">
    <property type="component" value="Chromosome"/>
</dbReference>
<feature type="transmembrane region" description="Helical" evidence="1">
    <location>
        <begin position="190"/>
        <end position="207"/>
    </location>
</feature>
<dbReference type="InterPro" id="IPR012429">
    <property type="entry name" value="HGSNAT_cat"/>
</dbReference>
<accession>A0ABZ0J804</accession>